<dbReference type="PROSITE" id="PS00036">
    <property type="entry name" value="BZIP_BASIC"/>
    <property type="match status" value="1"/>
</dbReference>
<evidence type="ECO:0000313" key="5">
    <source>
        <dbReference type="EMBL" id="ORZ13463.1"/>
    </source>
</evidence>
<evidence type="ECO:0000313" key="6">
    <source>
        <dbReference type="Proteomes" id="UP000193560"/>
    </source>
</evidence>
<feature type="region of interest" description="Disordered" evidence="3">
    <location>
        <begin position="1"/>
        <end position="29"/>
    </location>
</feature>
<evidence type="ECO:0000256" key="1">
    <source>
        <dbReference type="ARBA" id="ARBA00004123"/>
    </source>
</evidence>
<dbReference type="GO" id="GO:0001228">
    <property type="term" value="F:DNA-binding transcription activator activity, RNA polymerase II-specific"/>
    <property type="evidence" value="ECO:0007669"/>
    <property type="project" value="TreeGrafter"/>
</dbReference>
<dbReference type="OrthoDB" id="125347at2759"/>
<dbReference type="Proteomes" id="UP000193560">
    <property type="component" value="Unassembled WGS sequence"/>
</dbReference>
<dbReference type="SMART" id="SM00338">
    <property type="entry name" value="BRLZ"/>
    <property type="match status" value="1"/>
</dbReference>
<dbReference type="AlphaFoldDB" id="A0A1X2IBJ0"/>
<name>A0A1X2IBJ0_9FUNG</name>
<sequence>EKPGRKPNPPSPAQRKAQNRAAQRAFRERKRCEMKQAETTVKQSLYIRDQALGEAQRLKMKLEETRYENNYLKGSLLTLKLACIANKVDVPELWDSESSAESIDVSKTNDLPQAMGIFLDKDRNIITLSQGNESRSSTCTLLPSSPVSVPPSPDSFACASPSSMVDLNQHENLPLLSSSPGSSYSGSNGSDSVQDLPSTITNPSQCLSLGSDHSFGADYMSGLTGLTTSSTIDSNLVLPLDHDRVTGSLDDALHTTHNETLMSLDKWLDTTFSPPQSTPVLDPKTGLERHKTILLDAMEDHLSVSPLSMSAMKLKSAPPMSTTEALQYIRIVKNLDNDARVLFSPTEIQRTIPHDTRIDHVPGPMMRDLMILYQDFYNANELFDLLTGSAMFLGGELENSDCWMVPPEFLHKFWFLCPNHRPQRLDNLTDMAVEMGQKIIKMMMERKAMHFENGRFGDDLPFTEGMHHQQHSQLYGQGQGHTHYQEQLHEKDIISFDAMSKDDYSLDSMMIFVDDNDLLASV</sequence>
<feature type="compositionally biased region" description="Low complexity" evidence="3">
    <location>
        <begin position="13"/>
        <end position="24"/>
    </location>
</feature>
<dbReference type="InterPro" id="IPR050936">
    <property type="entry name" value="AP-1-like"/>
</dbReference>
<proteinExistence type="predicted"/>
<dbReference type="Gene3D" id="1.20.5.170">
    <property type="match status" value="1"/>
</dbReference>
<feature type="region of interest" description="Disordered" evidence="3">
    <location>
        <begin position="134"/>
        <end position="155"/>
    </location>
</feature>
<reference evidence="5 6" key="1">
    <citation type="submission" date="2016-07" db="EMBL/GenBank/DDBJ databases">
        <title>Pervasive Adenine N6-methylation of Active Genes in Fungi.</title>
        <authorList>
            <consortium name="DOE Joint Genome Institute"/>
            <person name="Mondo S.J."/>
            <person name="Dannebaum R.O."/>
            <person name="Kuo R.C."/>
            <person name="Labutti K."/>
            <person name="Haridas S."/>
            <person name="Kuo A."/>
            <person name="Salamov A."/>
            <person name="Ahrendt S.R."/>
            <person name="Lipzen A."/>
            <person name="Sullivan W."/>
            <person name="Andreopoulos W.B."/>
            <person name="Clum A."/>
            <person name="Lindquist E."/>
            <person name="Daum C."/>
            <person name="Ramamoorthy G.K."/>
            <person name="Gryganskyi A."/>
            <person name="Culley D."/>
            <person name="Magnuson J.K."/>
            <person name="James T.Y."/>
            <person name="O'Malley M.A."/>
            <person name="Stajich J.E."/>
            <person name="Spatafora J.W."/>
            <person name="Visel A."/>
            <person name="Grigoriev I.V."/>
        </authorList>
    </citation>
    <scope>NUCLEOTIDE SEQUENCE [LARGE SCALE GENOMIC DNA]</scope>
    <source>
        <strain evidence="5 6">NRRL 1336</strain>
    </source>
</reference>
<dbReference type="GO" id="GO:0000976">
    <property type="term" value="F:transcription cis-regulatory region binding"/>
    <property type="evidence" value="ECO:0007669"/>
    <property type="project" value="InterPro"/>
</dbReference>
<evidence type="ECO:0000259" key="4">
    <source>
        <dbReference type="PROSITE" id="PS00036"/>
    </source>
</evidence>
<protein>
    <recommendedName>
        <fullName evidence="4">BZIP domain-containing protein</fullName>
    </recommendedName>
</protein>
<dbReference type="EMBL" id="MCGE01000016">
    <property type="protein sequence ID" value="ORZ13463.1"/>
    <property type="molecule type" value="Genomic_DNA"/>
</dbReference>
<comment type="subcellular location">
    <subcellularLocation>
        <location evidence="1">Nucleus</location>
    </subcellularLocation>
</comment>
<comment type="caution">
    <text evidence="5">The sequence shown here is derived from an EMBL/GenBank/DDBJ whole genome shotgun (WGS) entry which is preliminary data.</text>
</comment>
<dbReference type="InterPro" id="IPR004827">
    <property type="entry name" value="bZIP"/>
</dbReference>
<feature type="compositionally biased region" description="Pro residues" evidence="3">
    <location>
        <begin position="1"/>
        <end position="12"/>
    </location>
</feature>
<dbReference type="GO" id="GO:0090575">
    <property type="term" value="C:RNA polymerase II transcription regulator complex"/>
    <property type="evidence" value="ECO:0007669"/>
    <property type="project" value="TreeGrafter"/>
</dbReference>
<dbReference type="SUPFAM" id="SSF57959">
    <property type="entry name" value="Leucine zipper domain"/>
    <property type="match status" value="1"/>
</dbReference>
<keyword evidence="6" id="KW-1185">Reference proteome</keyword>
<feature type="compositionally biased region" description="Low complexity" evidence="3">
    <location>
        <begin position="177"/>
        <end position="192"/>
    </location>
</feature>
<gene>
    <name evidence="5" type="ORF">BCR42DRAFT_418366</name>
</gene>
<accession>A0A1X2IBJ0</accession>
<dbReference type="PANTHER" id="PTHR40621:SF6">
    <property type="entry name" value="AP-1-LIKE TRANSCRIPTION FACTOR YAP1-RELATED"/>
    <property type="match status" value="1"/>
</dbReference>
<keyword evidence="2" id="KW-0539">Nucleus</keyword>
<feature type="non-terminal residue" evidence="5">
    <location>
        <position position="1"/>
    </location>
</feature>
<organism evidence="5 6">
    <name type="scientific">Absidia repens</name>
    <dbReference type="NCBI Taxonomy" id="90262"/>
    <lineage>
        <taxon>Eukaryota</taxon>
        <taxon>Fungi</taxon>
        <taxon>Fungi incertae sedis</taxon>
        <taxon>Mucoromycota</taxon>
        <taxon>Mucoromycotina</taxon>
        <taxon>Mucoromycetes</taxon>
        <taxon>Mucorales</taxon>
        <taxon>Cunninghamellaceae</taxon>
        <taxon>Absidia</taxon>
    </lineage>
</organism>
<dbReference type="InterPro" id="IPR046347">
    <property type="entry name" value="bZIP_sf"/>
</dbReference>
<evidence type="ECO:0000256" key="3">
    <source>
        <dbReference type="SAM" id="MobiDB-lite"/>
    </source>
</evidence>
<dbReference type="CDD" id="cd14688">
    <property type="entry name" value="bZIP_YAP"/>
    <property type="match status" value="1"/>
</dbReference>
<dbReference type="PANTHER" id="PTHR40621">
    <property type="entry name" value="TRANSCRIPTION FACTOR KAPC-RELATED"/>
    <property type="match status" value="1"/>
</dbReference>
<feature type="region of interest" description="Disordered" evidence="3">
    <location>
        <begin position="172"/>
        <end position="195"/>
    </location>
</feature>
<evidence type="ECO:0000256" key="2">
    <source>
        <dbReference type="ARBA" id="ARBA00023242"/>
    </source>
</evidence>
<feature type="domain" description="BZIP" evidence="4">
    <location>
        <begin position="15"/>
        <end position="29"/>
    </location>
</feature>